<dbReference type="SMART" id="SM01068">
    <property type="entry name" value="CBM_X"/>
    <property type="match status" value="2"/>
</dbReference>
<dbReference type="InterPro" id="IPR033432">
    <property type="entry name" value="GH94_catalytic"/>
</dbReference>
<dbReference type="SUPFAM" id="SSF48208">
    <property type="entry name" value="Six-hairpin glycosidases"/>
    <property type="match status" value="1"/>
</dbReference>
<feature type="transmembrane region" description="Helical" evidence="4">
    <location>
        <begin position="805"/>
        <end position="828"/>
    </location>
</feature>
<dbReference type="InterPro" id="IPR037820">
    <property type="entry name" value="GH94N_NdvB"/>
</dbReference>
<keyword evidence="2" id="KW-0808">Transferase</keyword>
<keyword evidence="4" id="KW-0812">Transmembrane</keyword>
<keyword evidence="1" id="KW-0328">Glycosyltransferase</keyword>
<gene>
    <name evidence="9" type="ORF">SAMN05444339_104201</name>
</gene>
<dbReference type="InterPro" id="IPR011013">
    <property type="entry name" value="Gal_mutarotase_sf_dom"/>
</dbReference>
<feature type="domain" description="Glycosyl hydrolase 94 supersandwich" evidence="5">
    <location>
        <begin position="2027"/>
        <end position="2290"/>
    </location>
</feature>
<protein>
    <submittedName>
        <fullName evidence="9">Cyclic beta-1,2-glucan synthase</fullName>
    </submittedName>
</protein>
<dbReference type="RefSeq" id="WP_072857237.1">
    <property type="nucleotide sequence ID" value="NZ_FQUE01000004.1"/>
</dbReference>
<evidence type="ECO:0000259" key="6">
    <source>
        <dbReference type="Pfam" id="PF10091"/>
    </source>
</evidence>
<evidence type="ECO:0000256" key="3">
    <source>
        <dbReference type="SAM" id="MobiDB-lite"/>
    </source>
</evidence>
<keyword evidence="4" id="KW-1133">Transmembrane helix</keyword>
<dbReference type="InterPro" id="IPR021478">
    <property type="entry name" value="DUF3131"/>
</dbReference>
<evidence type="ECO:0000313" key="10">
    <source>
        <dbReference type="Proteomes" id="UP000183987"/>
    </source>
</evidence>
<proteinExistence type="predicted"/>
<dbReference type="InterPro" id="IPR010383">
    <property type="entry name" value="Glyco_hydrolase_94_b-supersand"/>
</dbReference>
<dbReference type="Pfam" id="PF06165">
    <property type="entry name" value="GH94_b-supersand"/>
    <property type="match status" value="2"/>
</dbReference>
<evidence type="ECO:0000259" key="8">
    <source>
        <dbReference type="Pfam" id="PF17167"/>
    </source>
</evidence>
<dbReference type="InterPro" id="IPR019282">
    <property type="entry name" value="Glycoamylase-like_cons_dom"/>
</dbReference>
<reference evidence="10" key="1">
    <citation type="submission" date="2016-11" db="EMBL/GenBank/DDBJ databases">
        <authorList>
            <person name="Varghese N."/>
            <person name="Submissions S."/>
        </authorList>
    </citation>
    <scope>NUCLEOTIDE SEQUENCE [LARGE SCALE GENOMIC DNA]</scope>
    <source>
        <strain evidence="10">DSM 29326</strain>
    </source>
</reference>
<organism evidence="9 10">
    <name type="scientific">Loktanella atrilutea</name>
    <dbReference type="NCBI Taxonomy" id="366533"/>
    <lineage>
        <taxon>Bacteria</taxon>
        <taxon>Pseudomonadati</taxon>
        <taxon>Pseudomonadota</taxon>
        <taxon>Alphaproteobacteria</taxon>
        <taxon>Rhodobacterales</taxon>
        <taxon>Roseobacteraceae</taxon>
        <taxon>Loktanella</taxon>
    </lineage>
</organism>
<dbReference type="STRING" id="366533.SAMN05444339_104201"/>
<name>A0A1M5A0R2_LOKAT</name>
<evidence type="ECO:0000259" key="7">
    <source>
        <dbReference type="Pfam" id="PF11329"/>
    </source>
</evidence>
<evidence type="ECO:0000256" key="4">
    <source>
        <dbReference type="SAM" id="Phobius"/>
    </source>
</evidence>
<dbReference type="InterPro" id="IPR037018">
    <property type="entry name" value="GH65_N"/>
</dbReference>
<dbReference type="InterPro" id="IPR008928">
    <property type="entry name" value="6-hairpin_glycosidase_sf"/>
</dbReference>
<dbReference type="Pfam" id="PF17167">
    <property type="entry name" value="Glyco_hydro_94"/>
    <property type="match status" value="1"/>
</dbReference>
<keyword evidence="4" id="KW-0472">Membrane</keyword>
<sequence>MRDFRDEDVSPAARGIIRRESGAEAGYAEPGAVLAQEDPVHLVGFAPFAYPARLGANKAALLANYSDILAATRTGELVTPAAEWLIDNHYVVEESFRHLRRDLVPRYYHKLPQVATEGHGRVPAVLAFAWRYVALGNSDFHADTLTDMARGYQRHRVFTIGEIWAIPAMLRFVLLENLRRISDRVNAARADRVAANALADRLMAEDGAPWPFGPERPVSEAFAAQLLYRLRDGSQAADDALARLEATLDAQGTDSAQVLQHEHARQSAANVAVGNVIRSMRRLDETNWTTWFEAISRVDEILQRSEDFPRLDRATRNDYRDTIERIAHRSDLSEGEVAERALAMAEGPLVGHLLVGCDAAAFRAACGYRATWRERMLARVRQADWWGIFVPALVLTVLIAGGVTALLPDNLPWIVDALFFVLSLLTVSEAAMGIVNLLGARLVPVSRLPAYDYDAGIPEEARTLVAVPTLIGDLDSVDDAVRLLELHYLSNPDGAVDFALVTDWPDSTQEESAEDRRVLDHARAEVDALADRYAHVGRRFYLLHRNRIWNEADSIWMGWERKRGKLAELNALLLGTGETTFMDISPRPPLGIRYVVTLDSDTRLPRGTVAALVGKMMHPVNAPVTDPDTGIVTGGHALMQPRVTPSLTTGEDASVFQKVFSAGRGMDPYVFTVSDLYQDLLDQGSFTGKGIYDIRAFDAAMAGRFPENRVLSHDLIEGNLARAALATDVQVVEDFPVRYDVDVSRQHRWIRGDWQLLPFILDSKNGLSGLGRLKMVDNLRRSLVPPAWVLSVVLGWLVLPAAAVWVWMLVLVVTLFFMPLMTVPLGLVPSQPGVAVGRHMTRVAQDLGARGSEIGLRLIFMAHQACNATDAIARTLWRLGVSRQRMLEWRTAQQVHAGGSRSRRAWWLRMMGSPIIGALAFGLTLLLNPVAWAPAALLCFCWIAAPGVAHAVSRSMETEDRLVVSAREAATLRRVARTTWRFFETFVTEATHHLPPDNYQDDPAPKVAERTSPTNIGLYLLSVLSARDLGWIGQTDALNRIERTVATLEKMERYRGHLFNWYDTRDLSVLQPRYVSSVDSGNLAGHLIALSSALRAWADNPSVHAQGNLTGIGDTLAVLVERLGRVPDDRRTLRPMRRRLEELVTGFGRSHAAYMAEPQLATLRALNLTLIAADIARLAADFHGESDRAETAEVLWWAQALRANCDQIVGDTGEGGPSRADLIRTVSALAERVRKLAFEMDFAMLLNPEKRLLSIGFRPDSREMDDSCYDLLASEARLASLFAIAKGDVPTAHWLRLGRPVTSVGIHSALLSWSGSMFEYLMPPLVMHERTGGILNGANTQAVRAQMQHGRSLNLPWGVSESAFSARDREMNYQYYAFGVPHLALKRMQSSDHVVAPYATLMAAQIDPAAAVRNLARLDALGAFGPYGYFDAIDFTATRMPEGQDHVVVRNVMAHHHGMSIVAIANVILDGIHRDRFHADPVIKAAELLLQEKAPREIIPVTRGGELVPRDPQADGGDATVTVSDSPATDTPMVALLSNGRLSSLVSGTGAGPLWLDDIAITRWRPDPTVDTGGIYLFLRDAASHDWWSATTTPRAAHGETARAVFSVHKAEFAKSAHGIDSLMEVIVATEAMGEGRRLTLRNTTTRSRTIEVTSYGEIVLDRADADIAHPAFSKMFVKTAIRDDGRTITAFRNPRAAGDRVLHMAHLLAGAADRRPAQAETDRRAFIGRGRDLGTAAAFDAGARLGGADGFTLDPIFAIRRQVTIPPGKTVALTYWTLVADTAEELDHAILHHRQDDIFAHEDRMTWSMSQVQLRHAAISLPEAALFRQVAAGLLWPDPRLAIQDEGLRDAVGPQDALWPLGLSGDHPIMLLRTDDEADLEIVRRAIRLADYLRLHGLQADLVILNERKSSYTQDLQATIQNMCDMAARAGHLDPARRTVFPVRRDQISDTTFETLISTARIVLHTRNGKLGEQLARLLVPGEGVPPPAIALPAHLPPLHRRTPDFPQEDLPMWNGTGGFSADGLEYVVRMRHGERTPHPWINVIAHEDFGFHVSAGGAAFTWSVNSRDYQITPWSNDPVSNRPGEAILIHDPATGRVISPFAALSDDPHAIHEARHGLGRSTFRVWTDWIEAEAVMTLVPDAPARLTALTLRHRGAQPLRLNVIACAELVLDNNRGRTAQVIRAGRDAALNAVVGRNAYGTAITGRVTALTASLPLQATTVSRGAYLGRNGDPARPAALHAWPQADGTGGDPCLAARVAVTVPRGEARQVTFILADAEEAEIGDVLKRARAADAVPQALEAVRTEWSDFLGHLQIDTPDPQMNLMVNTWLPYQSLTCRIRARSAFYQASGAYGFRDQLQDTSALILQDPGLARAQILNAASRQFPEGDVQHWWLPRSGAGVRTTISDDVVWLAHITARYVTMTGDRAVLDEPLHFVAGAALAEGAHDAFYTPERTDRQAPLYEHCILALDLAIARTGSRGLPLMLGGDWNDGMNRVGEAGQGESVWLGWFLMATLDAFLPLAEARGDTARVARLSDHRVNLLAALEGAGWDGAWYRRAYYDDGTPLGSKDSAECRIDSIAQSWAAISAAGDPDRARQALDSVMTHLADRDDGLLRLFTPPFADTDREPGYIKGYPPGVRENGGQYTHAATWVVHALGRSGRGTEALAMFDLINPISHTQTPAAVARYRVEPYVVAADVYGSGTRTGRGGWTWYTGSASWLYRAAVEGILGITLVGGDRVAVDPALPDGWDGFTATLRHAGRSHQIAVRRQDGQVVVTCDGRTCDEGVWSLGDAAAVA</sequence>
<dbReference type="InterPro" id="IPR052047">
    <property type="entry name" value="GH94_Enzymes"/>
</dbReference>
<evidence type="ECO:0000256" key="1">
    <source>
        <dbReference type="ARBA" id="ARBA00022676"/>
    </source>
</evidence>
<evidence type="ECO:0000259" key="5">
    <source>
        <dbReference type="Pfam" id="PF06165"/>
    </source>
</evidence>
<dbReference type="Gene3D" id="1.50.10.140">
    <property type="match status" value="2"/>
</dbReference>
<dbReference type="Gene3D" id="2.60.420.10">
    <property type="entry name" value="Maltose phosphorylase, domain 3"/>
    <property type="match status" value="1"/>
</dbReference>
<dbReference type="CDD" id="cd11753">
    <property type="entry name" value="GH94N_ChvB_NdvB_2_like"/>
    <property type="match status" value="1"/>
</dbReference>
<dbReference type="GO" id="GO:0030246">
    <property type="term" value="F:carbohydrate binding"/>
    <property type="evidence" value="ECO:0007669"/>
    <property type="project" value="InterPro"/>
</dbReference>
<dbReference type="Gene3D" id="2.70.98.40">
    <property type="entry name" value="Glycoside hydrolase, family 65, N-terminal domain"/>
    <property type="match status" value="2"/>
</dbReference>
<feature type="domain" description="Glycosyl hydrolase 94 supersandwich" evidence="5">
    <location>
        <begin position="1521"/>
        <end position="1795"/>
    </location>
</feature>
<feature type="domain" description="Glycosyl hydrolase 94 catalytic" evidence="8">
    <location>
        <begin position="2308"/>
        <end position="2732"/>
    </location>
</feature>
<dbReference type="Pfam" id="PF10091">
    <property type="entry name" value="Glycoamylase"/>
    <property type="match status" value="1"/>
</dbReference>
<feature type="transmembrane region" description="Helical" evidence="4">
    <location>
        <begin position="782"/>
        <end position="799"/>
    </location>
</feature>
<dbReference type="PANTHER" id="PTHR37469:SF2">
    <property type="entry name" value="CELLOBIONIC ACID PHOSPHORYLASE"/>
    <property type="match status" value="1"/>
</dbReference>
<dbReference type="Pfam" id="PF11329">
    <property type="entry name" value="DUF3131"/>
    <property type="match status" value="1"/>
</dbReference>
<feature type="domain" description="Glycoamylase-like" evidence="6">
    <location>
        <begin position="1272"/>
        <end position="1479"/>
    </location>
</feature>
<dbReference type="GO" id="GO:0005975">
    <property type="term" value="P:carbohydrate metabolic process"/>
    <property type="evidence" value="ECO:0007669"/>
    <property type="project" value="InterPro"/>
</dbReference>
<keyword evidence="10" id="KW-1185">Reference proteome</keyword>
<evidence type="ECO:0000313" key="9">
    <source>
        <dbReference type="EMBL" id="SHF23859.1"/>
    </source>
</evidence>
<dbReference type="EMBL" id="FQUE01000004">
    <property type="protein sequence ID" value="SHF23859.1"/>
    <property type="molecule type" value="Genomic_DNA"/>
</dbReference>
<dbReference type="OrthoDB" id="9769991at2"/>
<dbReference type="SUPFAM" id="SSF74650">
    <property type="entry name" value="Galactose mutarotase-like"/>
    <property type="match status" value="2"/>
</dbReference>
<accession>A0A1M5A0R2</accession>
<feature type="region of interest" description="Disordered" evidence="3">
    <location>
        <begin position="1505"/>
        <end position="1525"/>
    </location>
</feature>
<feature type="transmembrane region" description="Helical" evidence="4">
    <location>
        <begin position="906"/>
        <end position="926"/>
    </location>
</feature>
<feature type="transmembrane region" description="Helical" evidence="4">
    <location>
        <begin position="385"/>
        <end position="407"/>
    </location>
</feature>
<dbReference type="PANTHER" id="PTHR37469">
    <property type="entry name" value="CELLOBIONIC ACID PHOSPHORYLASE-RELATED"/>
    <property type="match status" value="1"/>
</dbReference>
<dbReference type="Proteomes" id="UP000183987">
    <property type="component" value="Unassembled WGS sequence"/>
</dbReference>
<evidence type="ECO:0000256" key="2">
    <source>
        <dbReference type="ARBA" id="ARBA00022679"/>
    </source>
</evidence>
<dbReference type="Gene3D" id="1.50.10.10">
    <property type="match status" value="1"/>
</dbReference>
<dbReference type="GO" id="GO:0016757">
    <property type="term" value="F:glycosyltransferase activity"/>
    <property type="evidence" value="ECO:0007669"/>
    <property type="project" value="UniProtKB-KW"/>
</dbReference>
<dbReference type="InterPro" id="IPR012341">
    <property type="entry name" value="6hp_glycosidase-like_sf"/>
</dbReference>
<feature type="transmembrane region" description="Helical" evidence="4">
    <location>
        <begin position="413"/>
        <end position="438"/>
    </location>
</feature>
<feature type="domain" description="DUF3131" evidence="7">
    <location>
        <begin position="974"/>
        <end position="1069"/>
    </location>
</feature>